<evidence type="ECO:0000259" key="1">
    <source>
        <dbReference type="Pfam" id="PF01370"/>
    </source>
</evidence>
<dbReference type="EMBL" id="CP073721">
    <property type="protein sequence ID" value="UWZ34473.1"/>
    <property type="molecule type" value="Genomic_DNA"/>
</dbReference>
<keyword evidence="3" id="KW-1185">Reference proteome</keyword>
<dbReference type="RefSeq" id="WP_260723792.1">
    <property type="nucleotide sequence ID" value="NZ_BAAABS010000011.1"/>
</dbReference>
<dbReference type="InterPro" id="IPR036291">
    <property type="entry name" value="NAD(P)-bd_dom_sf"/>
</dbReference>
<gene>
    <name evidence="2" type="ORF">Drose_24990</name>
</gene>
<name>A0ABY5Z119_9ACTN</name>
<evidence type="ECO:0000313" key="2">
    <source>
        <dbReference type="EMBL" id="UWZ34473.1"/>
    </source>
</evidence>
<dbReference type="Gene3D" id="3.40.50.720">
    <property type="entry name" value="NAD(P)-binding Rossmann-like Domain"/>
    <property type="match status" value="1"/>
</dbReference>
<dbReference type="SUPFAM" id="SSF51735">
    <property type="entry name" value="NAD(P)-binding Rossmann-fold domains"/>
    <property type="match status" value="1"/>
</dbReference>
<evidence type="ECO:0000313" key="3">
    <source>
        <dbReference type="Proteomes" id="UP001058271"/>
    </source>
</evidence>
<dbReference type="PANTHER" id="PTHR32487">
    <property type="entry name" value="3-OXO-DELTA(4,5)-STEROID 5-BETA-REDUCTASE"/>
    <property type="match status" value="1"/>
</dbReference>
<sequence>MPKVLVAGATGLIGRQCIADFLAQGWDVVGISRRVPDLSPDPSLSLYSVDLTDRASVQTVAEELGTSDRIVYASVLELDGLVAGWRDQQQIQTNGTMFRNLLSAIPADNRIEHIALLQGTKAYGAHRHDIPIPARERAPRDDHENFYFLQEDMVRDYADRTGVAWSVLRPQCVWGEGSGVSLSIVPILGAYAALCRERKEPFTFPGGPSVIWEATDTRILAHAIRWSGDAPAARNEIFNVTNGDVFEWRSLWPVIADSFGVEVGEDNPRSMAEFFAENGDVWARLAARHELRQHDLAAIVGKSSQFADWAFAYGWEKARHRILSTTKIRAAGFDDFIDSEDSFRYWASSLIRDRWVPAPKYE</sequence>
<accession>A0ABY5Z119</accession>
<reference evidence="2" key="1">
    <citation type="submission" date="2021-04" db="EMBL/GenBank/DDBJ databases">
        <title>Biosynthetic gene clusters of Dactylosporangioum roseum.</title>
        <authorList>
            <person name="Hartkoorn R.C."/>
            <person name="Beaudoing E."/>
            <person name="Hot D."/>
            <person name="Moureu S."/>
        </authorList>
    </citation>
    <scope>NUCLEOTIDE SEQUENCE</scope>
    <source>
        <strain evidence="2">NRRL B-16295</strain>
    </source>
</reference>
<protein>
    <submittedName>
        <fullName evidence="2">NAD-dependent epimerase/dehydratase family protein</fullName>
    </submittedName>
</protein>
<feature type="domain" description="NAD-dependent epimerase/dehydratase" evidence="1">
    <location>
        <begin position="4"/>
        <end position="179"/>
    </location>
</feature>
<proteinExistence type="predicted"/>
<dbReference type="InterPro" id="IPR001509">
    <property type="entry name" value="Epimerase_deHydtase"/>
</dbReference>
<dbReference type="Proteomes" id="UP001058271">
    <property type="component" value="Chromosome"/>
</dbReference>
<organism evidence="2 3">
    <name type="scientific">Dactylosporangium roseum</name>
    <dbReference type="NCBI Taxonomy" id="47989"/>
    <lineage>
        <taxon>Bacteria</taxon>
        <taxon>Bacillati</taxon>
        <taxon>Actinomycetota</taxon>
        <taxon>Actinomycetes</taxon>
        <taxon>Micromonosporales</taxon>
        <taxon>Micromonosporaceae</taxon>
        <taxon>Dactylosporangium</taxon>
    </lineage>
</organism>
<dbReference type="PANTHER" id="PTHR32487:SF0">
    <property type="entry name" value="3-OXO-DELTA(4,5)-STEROID 5-BETA-REDUCTASE"/>
    <property type="match status" value="1"/>
</dbReference>
<dbReference type="Pfam" id="PF01370">
    <property type="entry name" value="Epimerase"/>
    <property type="match status" value="1"/>
</dbReference>